<dbReference type="SMART" id="SM00248">
    <property type="entry name" value="ANK"/>
    <property type="match status" value="5"/>
</dbReference>
<dbReference type="AlphaFoldDB" id="A0A3P3VYI2"/>
<feature type="repeat" description="ANK" evidence="3">
    <location>
        <begin position="306"/>
        <end position="338"/>
    </location>
</feature>
<dbReference type="OrthoDB" id="5657095at2"/>
<sequence length="529" mass="59415">MNLRNIEEAYLKGESFEEIRNLYISQIENIDESQQIEVWKQVCGYANEDMIAYLLSIGWRAAGVADSYDNTLLHLLATPIPSPTSYFIKNDKVYTCTQLLLDAKVSPLRKNDEEKTALIVSAQFGYNEMLKAYYERNAKIDFTDRNGNTVLHLVALNFRTAYQQYEKATEDLDRHLNVKSDFPMSEEKFEHKKKVLEWNQYVYKEKVERFITYAAMAMEFGIDPYQKNTERETAIDVAVRYGSKAIGAILSGADFSNSEMVPFYMQAGGMDVFQASEKGDLEALNALAKLGSSFNETCDREDSKLNGLTPLAIAIINHDFETSDFLLKNGADATLLDSKSWHPFRYLFTPESNGNTNSEQFKNNVFVKTLKAYIAAGFDINSHIDDAGNTLLNTASRFSNGLTLYNSDSISKVLIEELIYSDADLNSTNQEGISALMYLCLAGSERAEKNIITILEQGASTELKDKNGKTALMYAAQNSNHSTAKTYCELISEFGNILVDAKDNLEKTALDYAAENNNEALVAWLVGKM</sequence>
<proteinExistence type="predicted"/>
<reference evidence="4 5" key="1">
    <citation type="submission" date="2018-11" db="EMBL/GenBank/DDBJ databases">
        <title>Flavobacterium sp. nov., YIM 102701-2 draft genome.</title>
        <authorList>
            <person name="Li G."/>
            <person name="Jiang Y."/>
        </authorList>
    </citation>
    <scope>NUCLEOTIDE SEQUENCE [LARGE SCALE GENOMIC DNA]</scope>
    <source>
        <strain evidence="4 5">YIM 102701-2</strain>
    </source>
</reference>
<dbReference type="InterPro" id="IPR002110">
    <property type="entry name" value="Ankyrin_rpt"/>
</dbReference>
<dbReference type="InterPro" id="IPR051165">
    <property type="entry name" value="Multifunctional_ANK_Repeat"/>
</dbReference>
<gene>
    <name evidence="4" type="ORF">EG240_14445</name>
</gene>
<evidence type="ECO:0000256" key="2">
    <source>
        <dbReference type="ARBA" id="ARBA00023043"/>
    </source>
</evidence>
<dbReference type="Proteomes" id="UP000275719">
    <property type="component" value="Unassembled WGS sequence"/>
</dbReference>
<comment type="caution">
    <text evidence="4">The sequence shown here is derived from an EMBL/GenBank/DDBJ whole genome shotgun (WGS) entry which is preliminary data.</text>
</comment>
<protein>
    <submittedName>
        <fullName evidence="4">Uncharacterized protein</fullName>
    </submittedName>
</protein>
<keyword evidence="5" id="KW-1185">Reference proteome</keyword>
<dbReference type="EMBL" id="RQVQ01000047">
    <property type="protein sequence ID" value="RRJ87760.1"/>
    <property type="molecule type" value="Genomic_DNA"/>
</dbReference>
<evidence type="ECO:0000313" key="4">
    <source>
        <dbReference type="EMBL" id="RRJ87760.1"/>
    </source>
</evidence>
<dbReference type="Gene3D" id="1.25.40.20">
    <property type="entry name" value="Ankyrin repeat-containing domain"/>
    <property type="match status" value="3"/>
</dbReference>
<organism evidence="4 5">
    <name type="scientific">Paenimyroides tangerinum</name>
    <dbReference type="NCBI Taxonomy" id="2488728"/>
    <lineage>
        <taxon>Bacteria</taxon>
        <taxon>Pseudomonadati</taxon>
        <taxon>Bacteroidota</taxon>
        <taxon>Flavobacteriia</taxon>
        <taxon>Flavobacteriales</taxon>
        <taxon>Flavobacteriaceae</taxon>
        <taxon>Paenimyroides</taxon>
    </lineage>
</organism>
<dbReference type="Pfam" id="PF12796">
    <property type="entry name" value="Ank_2"/>
    <property type="match status" value="1"/>
</dbReference>
<accession>A0A3P3VYI2</accession>
<keyword evidence="2 3" id="KW-0040">ANK repeat</keyword>
<dbReference type="PROSITE" id="PS50088">
    <property type="entry name" value="ANK_REPEAT"/>
    <property type="match status" value="1"/>
</dbReference>
<dbReference type="SUPFAM" id="SSF48403">
    <property type="entry name" value="Ankyrin repeat"/>
    <property type="match status" value="2"/>
</dbReference>
<evidence type="ECO:0000313" key="5">
    <source>
        <dbReference type="Proteomes" id="UP000275719"/>
    </source>
</evidence>
<dbReference type="PANTHER" id="PTHR24123:SF33">
    <property type="entry name" value="PROTEIN HOS4"/>
    <property type="match status" value="1"/>
</dbReference>
<keyword evidence="1" id="KW-0677">Repeat</keyword>
<evidence type="ECO:0000256" key="3">
    <source>
        <dbReference type="PROSITE-ProRule" id="PRU00023"/>
    </source>
</evidence>
<dbReference type="RefSeq" id="WP_125020064.1">
    <property type="nucleotide sequence ID" value="NZ_RQVQ01000047.1"/>
</dbReference>
<name>A0A3P3VYI2_9FLAO</name>
<dbReference type="InterPro" id="IPR036770">
    <property type="entry name" value="Ankyrin_rpt-contain_sf"/>
</dbReference>
<evidence type="ECO:0000256" key="1">
    <source>
        <dbReference type="ARBA" id="ARBA00022737"/>
    </source>
</evidence>
<dbReference type="PANTHER" id="PTHR24123">
    <property type="entry name" value="ANKYRIN REPEAT-CONTAINING"/>
    <property type="match status" value="1"/>
</dbReference>
<dbReference type="PROSITE" id="PS50297">
    <property type="entry name" value="ANK_REP_REGION"/>
    <property type="match status" value="1"/>
</dbReference>